<comment type="caution">
    <text evidence="6">The sequence shown here is derived from an EMBL/GenBank/DDBJ whole genome shotgun (WGS) entry which is preliminary data.</text>
</comment>
<dbReference type="RefSeq" id="WP_085051969.1">
    <property type="nucleotide sequence ID" value="NZ_LNQR01000051.1"/>
</dbReference>
<dbReference type="InterPro" id="IPR011051">
    <property type="entry name" value="RmlC_Cupin_sf"/>
</dbReference>
<comment type="similarity">
    <text evidence="5">Belongs to the dTDP-4-dehydrorhamnose 3,5-epimerase family.</text>
</comment>
<dbReference type="InterPro" id="IPR014710">
    <property type="entry name" value="RmlC-like_jellyroll"/>
</dbReference>
<dbReference type="Gene3D" id="2.60.120.10">
    <property type="entry name" value="Jelly Rolls"/>
    <property type="match status" value="1"/>
</dbReference>
<evidence type="ECO:0000313" key="7">
    <source>
        <dbReference type="Proteomes" id="UP000060487"/>
    </source>
</evidence>
<sequence length="181" mass="20648">MPFEFERLDIPDVVIVTPRVFPDDRGFFKELYKYSDFAAFGITERFVQDNFSKSSKDVLRGLHYQMYPKAQGKLVSCQRGEIFDVAVDIRSNSKTFGRWVSAVLTGENHKMLYVPPGFAHGFLVMSDTVEVVYKCTDEYSPKDDRGIIWNDPDININWGVDAPLVSGKDASLPLFKDAEKM</sequence>
<dbReference type="PANTHER" id="PTHR21047">
    <property type="entry name" value="DTDP-6-DEOXY-D-GLUCOSE-3,5 EPIMERASE"/>
    <property type="match status" value="1"/>
</dbReference>
<dbReference type="GO" id="GO:0008830">
    <property type="term" value="F:dTDP-4-dehydrorhamnose 3,5-epimerase activity"/>
    <property type="evidence" value="ECO:0007669"/>
    <property type="project" value="UniProtKB-EC"/>
</dbReference>
<dbReference type="PANTHER" id="PTHR21047:SF2">
    <property type="entry name" value="THYMIDINE DIPHOSPHO-4-KETO-RHAMNOSE 3,5-EPIMERASE"/>
    <property type="match status" value="1"/>
</dbReference>
<comment type="function">
    <text evidence="2 5">Catalyzes the epimerization of the C3' and C5'positions of dTDP-6-deoxy-D-xylo-4-hexulose, forming dTDP-6-deoxy-L-lyxo-4-hexulose.</text>
</comment>
<evidence type="ECO:0000256" key="4">
    <source>
        <dbReference type="ARBA" id="ARBA00019595"/>
    </source>
</evidence>
<dbReference type="NCBIfam" id="TIGR01221">
    <property type="entry name" value="rmlC"/>
    <property type="match status" value="1"/>
</dbReference>
<dbReference type="Proteomes" id="UP000060487">
    <property type="component" value="Unassembled WGS sequence"/>
</dbReference>
<comment type="pathway">
    <text evidence="5">Carbohydrate biosynthesis; dTDP-L-rhamnose biosynthesis.</text>
</comment>
<keyword evidence="5 6" id="KW-0413">Isomerase</keyword>
<evidence type="ECO:0000313" key="6">
    <source>
        <dbReference type="EMBL" id="KWT87421.1"/>
    </source>
</evidence>
<gene>
    <name evidence="6" type="ORF">ASN18_1340</name>
</gene>
<evidence type="ECO:0000256" key="1">
    <source>
        <dbReference type="ARBA" id="ARBA00001298"/>
    </source>
</evidence>
<dbReference type="EMBL" id="LNQR01000051">
    <property type="protein sequence ID" value="KWT87421.1"/>
    <property type="molecule type" value="Genomic_DNA"/>
</dbReference>
<evidence type="ECO:0000256" key="3">
    <source>
        <dbReference type="ARBA" id="ARBA00012098"/>
    </source>
</evidence>
<comment type="catalytic activity">
    <reaction evidence="1 5">
        <text>dTDP-4-dehydro-6-deoxy-alpha-D-glucose = dTDP-4-dehydro-beta-L-rhamnose</text>
        <dbReference type="Rhea" id="RHEA:16969"/>
        <dbReference type="ChEBI" id="CHEBI:57649"/>
        <dbReference type="ChEBI" id="CHEBI:62830"/>
        <dbReference type="EC" id="5.1.3.13"/>
    </reaction>
</comment>
<evidence type="ECO:0000256" key="5">
    <source>
        <dbReference type="RuleBase" id="RU364069"/>
    </source>
</evidence>
<proteinExistence type="inferred from homology"/>
<reference evidence="6 7" key="1">
    <citation type="submission" date="2015-11" db="EMBL/GenBank/DDBJ databases">
        <authorList>
            <person name="Lin W."/>
        </authorList>
    </citation>
    <scope>NUCLEOTIDE SEQUENCE [LARGE SCALE GENOMIC DNA]</scope>
    <source>
        <strain evidence="6 7">HCH-1</strain>
    </source>
</reference>
<evidence type="ECO:0000256" key="2">
    <source>
        <dbReference type="ARBA" id="ARBA00001997"/>
    </source>
</evidence>
<name>A0ABR5SG37_9BACT</name>
<comment type="subunit">
    <text evidence="5">Homodimer.</text>
</comment>
<dbReference type="CDD" id="cd00438">
    <property type="entry name" value="cupin_RmlC"/>
    <property type="match status" value="1"/>
</dbReference>
<keyword evidence="7" id="KW-1185">Reference proteome</keyword>
<dbReference type="SUPFAM" id="SSF51182">
    <property type="entry name" value="RmlC-like cupins"/>
    <property type="match status" value="1"/>
</dbReference>
<dbReference type="InterPro" id="IPR000888">
    <property type="entry name" value="RmlC-like"/>
</dbReference>
<dbReference type="EC" id="5.1.3.13" evidence="3 5"/>
<protein>
    <recommendedName>
        <fullName evidence="4 5">dTDP-4-dehydrorhamnose 3,5-epimerase</fullName>
        <ecNumber evidence="3 5">5.1.3.13</ecNumber>
    </recommendedName>
    <alternativeName>
        <fullName evidence="5">Thymidine diphospho-4-keto-rhamnose 3,5-epimerase</fullName>
    </alternativeName>
</protein>
<accession>A0ABR5SG37</accession>
<organism evidence="6 7">
    <name type="scientific">Candidatus Magnetominusculus xianensis</name>
    <dbReference type="NCBI Taxonomy" id="1748249"/>
    <lineage>
        <taxon>Bacteria</taxon>
        <taxon>Pseudomonadati</taxon>
        <taxon>Nitrospirota</taxon>
        <taxon>Nitrospiria</taxon>
        <taxon>Nitrospirales</taxon>
        <taxon>Nitrospiraceae</taxon>
        <taxon>Candidatus Magnetominusculus</taxon>
    </lineage>
</organism>
<dbReference type="Pfam" id="PF00908">
    <property type="entry name" value="dTDP_sugar_isom"/>
    <property type="match status" value="1"/>
</dbReference>